<dbReference type="Gene3D" id="3.90.70.10">
    <property type="entry name" value="Cysteine proteinases"/>
    <property type="match status" value="1"/>
</dbReference>
<dbReference type="Proteomes" id="UP000270094">
    <property type="component" value="Unassembled WGS sequence"/>
</dbReference>
<gene>
    <name evidence="1" type="ORF">SVUK_LOCUS14028</name>
</gene>
<reference evidence="1 2" key="1">
    <citation type="submission" date="2018-11" db="EMBL/GenBank/DDBJ databases">
        <authorList>
            <consortium name="Pathogen Informatics"/>
        </authorList>
    </citation>
    <scope>NUCLEOTIDE SEQUENCE [LARGE SCALE GENOMIC DNA]</scope>
</reference>
<evidence type="ECO:0000313" key="2">
    <source>
        <dbReference type="Proteomes" id="UP000270094"/>
    </source>
</evidence>
<name>A0A3P7J0L0_STRVU</name>
<evidence type="ECO:0000313" key="1">
    <source>
        <dbReference type="EMBL" id="VDM79030.1"/>
    </source>
</evidence>
<protein>
    <submittedName>
        <fullName evidence="1">Uncharacterized protein</fullName>
    </submittedName>
</protein>
<accession>A0A3P7J0L0</accession>
<keyword evidence="2" id="KW-1185">Reference proteome</keyword>
<sequence>MYLPQQHYDRQFVLYHCDVCKPYPFPPCRRNGKNNCHKKVNAPACVPECGKNQYVYGNLCEHHKFKARLALYVVAAGQKAYYVTQSVTSHSVKDIQMEIMKYGPVVAGFNHCNASRETKFLLDFSDVAFLSVVEDEIFGTLRLYNKNYDKKKMQHCNASRETKFLLDFSDVAFLSVVEDEIFGTLRFLYNKDYGKKKMQVA</sequence>
<dbReference type="EMBL" id="UYYB01103704">
    <property type="protein sequence ID" value="VDM79030.1"/>
    <property type="molecule type" value="Genomic_DNA"/>
</dbReference>
<proteinExistence type="predicted"/>
<organism evidence="1 2">
    <name type="scientific">Strongylus vulgaris</name>
    <name type="common">Blood worm</name>
    <dbReference type="NCBI Taxonomy" id="40348"/>
    <lineage>
        <taxon>Eukaryota</taxon>
        <taxon>Metazoa</taxon>
        <taxon>Ecdysozoa</taxon>
        <taxon>Nematoda</taxon>
        <taxon>Chromadorea</taxon>
        <taxon>Rhabditida</taxon>
        <taxon>Rhabditina</taxon>
        <taxon>Rhabditomorpha</taxon>
        <taxon>Strongyloidea</taxon>
        <taxon>Strongylidae</taxon>
        <taxon>Strongylus</taxon>
    </lineage>
</organism>
<dbReference type="AlphaFoldDB" id="A0A3P7J0L0"/>